<accession>A0AA44CBC9</accession>
<dbReference type="InterPro" id="IPR004360">
    <property type="entry name" value="Glyas_Fos-R_dOase_dom"/>
</dbReference>
<name>A0AA44CBC9_9HYPH</name>
<dbReference type="AlphaFoldDB" id="A0AA44CBC9"/>
<dbReference type="PANTHER" id="PTHR36503:SF3">
    <property type="entry name" value="BLR0126 PROTEIN"/>
    <property type="match status" value="1"/>
</dbReference>
<dbReference type="Pfam" id="PF00903">
    <property type="entry name" value="Glyoxalase"/>
    <property type="match status" value="1"/>
</dbReference>
<dbReference type="EMBL" id="JAANCM010000006">
    <property type="protein sequence ID" value="NHT76654.1"/>
    <property type="molecule type" value="Genomic_DNA"/>
</dbReference>
<sequence>MLPFAQRHAITDVCLLVRDVETSVGFYRDKSGFALKHRAEGFADFTGAGVTLALWESAHIGRHAGVAVTQDRPASVLIAIKLDRCDDVEATYQELIAKGVTFTGPPADYPWNARGAYFTGPDGEIWALYAWLEGGAPGRVPEAISTI</sequence>
<dbReference type="RefSeq" id="WP_167129506.1">
    <property type="nucleotide sequence ID" value="NZ_JAANCM010000006.1"/>
</dbReference>
<evidence type="ECO:0000313" key="2">
    <source>
        <dbReference type="EMBL" id="NHT76654.1"/>
    </source>
</evidence>
<protein>
    <submittedName>
        <fullName evidence="2">VOC family protein</fullName>
    </submittedName>
</protein>
<gene>
    <name evidence="2" type="ORF">G8E10_12980</name>
</gene>
<proteinExistence type="predicted"/>
<feature type="domain" description="VOC" evidence="1">
    <location>
        <begin position="9"/>
        <end position="131"/>
    </location>
</feature>
<reference evidence="2" key="1">
    <citation type="submission" date="2020-03" db="EMBL/GenBank/DDBJ databases">
        <title>Ferranicluibacter endophyticum gen. nov., sp. nov., a new genus isolated from Rubus ulmifolius Schott. stem.</title>
        <authorList>
            <person name="Roca-Couso R."/>
            <person name="Flores-Felix J.D."/>
            <person name="Igual J.M."/>
            <person name="Rivas R."/>
        </authorList>
    </citation>
    <scope>NUCLEOTIDE SEQUENCE</scope>
    <source>
        <strain evidence="2">CRRU44</strain>
    </source>
</reference>
<comment type="caution">
    <text evidence="2">The sequence shown here is derived from an EMBL/GenBank/DDBJ whole genome shotgun (WGS) entry which is preliminary data.</text>
</comment>
<keyword evidence="3" id="KW-1185">Reference proteome</keyword>
<dbReference type="Gene3D" id="3.10.180.10">
    <property type="entry name" value="2,3-Dihydroxybiphenyl 1,2-Dioxygenase, domain 1"/>
    <property type="match status" value="1"/>
</dbReference>
<dbReference type="PROSITE" id="PS51819">
    <property type="entry name" value="VOC"/>
    <property type="match status" value="1"/>
</dbReference>
<evidence type="ECO:0000313" key="3">
    <source>
        <dbReference type="Proteomes" id="UP001155840"/>
    </source>
</evidence>
<dbReference type="Proteomes" id="UP001155840">
    <property type="component" value="Unassembled WGS sequence"/>
</dbReference>
<dbReference type="InterPro" id="IPR029068">
    <property type="entry name" value="Glyas_Bleomycin-R_OHBP_Dase"/>
</dbReference>
<dbReference type="InterPro" id="IPR037523">
    <property type="entry name" value="VOC_core"/>
</dbReference>
<dbReference type="SUPFAM" id="SSF54593">
    <property type="entry name" value="Glyoxalase/Bleomycin resistance protein/Dihydroxybiphenyl dioxygenase"/>
    <property type="match status" value="1"/>
</dbReference>
<evidence type="ECO:0000259" key="1">
    <source>
        <dbReference type="PROSITE" id="PS51819"/>
    </source>
</evidence>
<dbReference type="PANTHER" id="PTHR36503">
    <property type="entry name" value="BLR2520 PROTEIN"/>
    <property type="match status" value="1"/>
</dbReference>
<organism evidence="2 3">
    <name type="scientific">Ferranicluibacter rubi</name>
    <dbReference type="NCBI Taxonomy" id="2715133"/>
    <lineage>
        <taxon>Bacteria</taxon>
        <taxon>Pseudomonadati</taxon>
        <taxon>Pseudomonadota</taxon>
        <taxon>Alphaproteobacteria</taxon>
        <taxon>Hyphomicrobiales</taxon>
        <taxon>Rhizobiaceae</taxon>
        <taxon>Ferranicluibacter</taxon>
    </lineage>
</organism>